<organism evidence="14 15">
    <name type="scientific">Saprolegnia diclina (strain VS20)</name>
    <dbReference type="NCBI Taxonomy" id="1156394"/>
    <lineage>
        <taxon>Eukaryota</taxon>
        <taxon>Sar</taxon>
        <taxon>Stramenopiles</taxon>
        <taxon>Oomycota</taxon>
        <taxon>Saprolegniomycetes</taxon>
        <taxon>Saprolegniales</taxon>
        <taxon>Saprolegniaceae</taxon>
        <taxon>Saprolegnia</taxon>
    </lineage>
</organism>
<feature type="region of interest" description="Disordered" evidence="12">
    <location>
        <begin position="20"/>
        <end position="48"/>
    </location>
</feature>
<keyword evidence="9 11" id="KW-1133">Transmembrane helix</keyword>
<dbReference type="GO" id="GO:0006508">
    <property type="term" value="P:proteolysis"/>
    <property type="evidence" value="ECO:0007669"/>
    <property type="project" value="UniProtKB-KW"/>
</dbReference>
<evidence type="ECO:0000313" key="14">
    <source>
        <dbReference type="EMBL" id="EQC28215.1"/>
    </source>
</evidence>
<dbReference type="Proteomes" id="UP000030762">
    <property type="component" value="Unassembled WGS sequence"/>
</dbReference>
<feature type="domain" description="Peptidase S54 rhomboid" evidence="13">
    <location>
        <begin position="148"/>
        <end position="284"/>
    </location>
</feature>
<feature type="transmembrane region" description="Helical" evidence="11">
    <location>
        <begin position="304"/>
        <end position="325"/>
    </location>
</feature>
<dbReference type="PANTHER" id="PTHR22936:SF69">
    <property type="entry name" value="RHOMBOID-LIKE PROTEIN"/>
    <property type="match status" value="1"/>
</dbReference>
<evidence type="ECO:0000256" key="2">
    <source>
        <dbReference type="ARBA" id="ARBA00004141"/>
    </source>
</evidence>
<evidence type="ECO:0000259" key="13">
    <source>
        <dbReference type="Pfam" id="PF01694"/>
    </source>
</evidence>
<dbReference type="InterPro" id="IPR022764">
    <property type="entry name" value="Peptidase_S54_rhomboid_dom"/>
</dbReference>
<comment type="function">
    <text evidence="11">Serine protease involved in intramembrane proteolysis.</text>
</comment>
<feature type="transmembrane region" description="Helical" evidence="11">
    <location>
        <begin position="214"/>
        <end position="233"/>
    </location>
</feature>
<dbReference type="RefSeq" id="XP_008618364.1">
    <property type="nucleotide sequence ID" value="XM_008620142.1"/>
</dbReference>
<evidence type="ECO:0000256" key="11">
    <source>
        <dbReference type="RuleBase" id="RU362115"/>
    </source>
</evidence>
<comment type="catalytic activity">
    <reaction evidence="1 11">
        <text>Cleaves type-1 transmembrane domains using a catalytic dyad composed of serine and histidine that are contributed by different transmembrane domains.</text>
        <dbReference type="EC" id="3.4.21.105"/>
    </reaction>
</comment>
<dbReference type="OMA" id="HFKKWVP"/>
<accession>T0Q454</accession>
<evidence type="ECO:0000256" key="9">
    <source>
        <dbReference type="ARBA" id="ARBA00022989"/>
    </source>
</evidence>
<evidence type="ECO:0000256" key="6">
    <source>
        <dbReference type="ARBA" id="ARBA00022692"/>
    </source>
</evidence>
<evidence type="ECO:0000256" key="4">
    <source>
        <dbReference type="ARBA" id="ARBA00013039"/>
    </source>
</evidence>
<dbReference type="Pfam" id="PF01694">
    <property type="entry name" value="Rhomboid"/>
    <property type="match status" value="1"/>
</dbReference>
<feature type="transmembrane region" description="Helical" evidence="11">
    <location>
        <begin position="270"/>
        <end position="288"/>
    </location>
</feature>
<dbReference type="InterPro" id="IPR035952">
    <property type="entry name" value="Rhomboid-like_sf"/>
</dbReference>
<dbReference type="GO" id="GO:0016020">
    <property type="term" value="C:membrane"/>
    <property type="evidence" value="ECO:0007669"/>
    <property type="project" value="UniProtKB-SubCell"/>
</dbReference>
<gene>
    <name evidence="14" type="ORF">SDRG_14039</name>
</gene>
<dbReference type="EC" id="3.4.21.105" evidence="4"/>
<sequence length="396" mass="43286">MHLHGAKYYDVAGSRNIWRPLDRTTMAPSPMQPTRPSPGRSPRNDQDEREERILIQNDALYNAGPPANANATNGVVPTPSTTPAGKPKLLPQFKFVWSMIGINTLIFIVEIAENGWTVESLKVNPLIGPSAQVLLSMGAQRTDLIKDGAWWRLFTAMFLHAGVVHLLFNMAALYQLGMELESTFDRRRIATIYFATGIIGAIVSGFFVPDVVGVGASGAIFGLFGATFAEFMLNWKLYTNRVCHMTNLVVVALVNLGIGLLPFVNNFAHLSGFISGLSLGFAMLSLPLSRQDRIMGTRTRKQRLLGWGGMLFTAFFAILFIALFASNTNAMAACPWCKYLDCVPAPWWDCDATTSGQCLGEKFNNGTLRVTCPSGRNVTAPTNSEFTAALCTSLCT</sequence>
<evidence type="ECO:0000256" key="1">
    <source>
        <dbReference type="ARBA" id="ARBA00000156"/>
    </source>
</evidence>
<dbReference type="GeneID" id="19954766"/>
<comment type="similarity">
    <text evidence="3 11">Belongs to the peptidase S54 family.</text>
</comment>
<dbReference type="OrthoDB" id="418595at2759"/>
<evidence type="ECO:0000256" key="3">
    <source>
        <dbReference type="ARBA" id="ARBA00009045"/>
    </source>
</evidence>
<evidence type="ECO:0000256" key="5">
    <source>
        <dbReference type="ARBA" id="ARBA00022670"/>
    </source>
</evidence>
<evidence type="ECO:0000313" key="15">
    <source>
        <dbReference type="Proteomes" id="UP000030762"/>
    </source>
</evidence>
<feature type="transmembrane region" description="Helical" evidence="11">
    <location>
        <begin position="189"/>
        <end position="208"/>
    </location>
</feature>
<comment type="subcellular location">
    <subcellularLocation>
        <location evidence="2 11">Membrane</location>
        <topology evidence="2 11">Multi-pass membrane protein</topology>
    </subcellularLocation>
</comment>
<dbReference type="EMBL" id="JH767197">
    <property type="protein sequence ID" value="EQC28215.1"/>
    <property type="molecule type" value="Genomic_DNA"/>
</dbReference>
<evidence type="ECO:0000256" key="12">
    <source>
        <dbReference type="SAM" id="MobiDB-lite"/>
    </source>
</evidence>
<name>T0Q454_SAPDV</name>
<dbReference type="SUPFAM" id="SSF144091">
    <property type="entry name" value="Rhomboid-like"/>
    <property type="match status" value="1"/>
</dbReference>
<keyword evidence="8 11" id="KW-0720">Serine protease</keyword>
<evidence type="ECO:0000256" key="10">
    <source>
        <dbReference type="ARBA" id="ARBA00023136"/>
    </source>
</evidence>
<feature type="transmembrane region" description="Helical" evidence="11">
    <location>
        <begin position="149"/>
        <end position="168"/>
    </location>
</feature>
<protein>
    <recommendedName>
        <fullName evidence="4">rhomboid protease</fullName>
        <ecNumber evidence="4">3.4.21.105</ecNumber>
    </recommendedName>
</protein>
<evidence type="ECO:0000256" key="7">
    <source>
        <dbReference type="ARBA" id="ARBA00022801"/>
    </source>
</evidence>
<dbReference type="eggNOG" id="KOG2289">
    <property type="taxonomic scope" value="Eukaryota"/>
</dbReference>
<dbReference type="PANTHER" id="PTHR22936">
    <property type="entry name" value="RHOMBOID-RELATED"/>
    <property type="match status" value="1"/>
</dbReference>
<keyword evidence="15" id="KW-1185">Reference proteome</keyword>
<feature type="transmembrane region" description="Helical" evidence="11">
    <location>
        <begin position="95"/>
        <end position="112"/>
    </location>
</feature>
<keyword evidence="6 11" id="KW-0812">Transmembrane</keyword>
<dbReference type="AlphaFoldDB" id="T0Q454"/>
<evidence type="ECO:0000256" key="8">
    <source>
        <dbReference type="ARBA" id="ARBA00022825"/>
    </source>
</evidence>
<keyword evidence="7 11" id="KW-0378">Hydrolase</keyword>
<keyword evidence="10 11" id="KW-0472">Membrane</keyword>
<proteinExistence type="inferred from homology"/>
<feature type="transmembrane region" description="Helical" evidence="11">
    <location>
        <begin position="245"/>
        <end position="264"/>
    </location>
</feature>
<keyword evidence="5 11" id="KW-0645">Protease</keyword>
<dbReference type="GO" id="GO:0004252">
    <property type="term" value="F:serine-type endopeptidase activity"/>
    <property type="evidence" value="ECO:0007669"/>
    <property type="project" value="InterPro"/>
</dbReference>
<dbReference type="STRING" id="1156394.T0Q454"/>
<reference evidence="14 15" key="1">
    <citation type="submission" date="2012-04" db="EMBL/GenBank/DDBJ databases">
        <title>The Genome Sequence of Saprolegnia declina VS20.</title>
        <authorList>
            <consortium name="The Broad Institute Genome Sequencing Platform"/>
            <person name="Russ C."/>
            <person name="Nusbaum C."/>
            <person name="Tyler B."/>
            <person name="van West P."/>
            <person name="Dieguez-Uribeondo J."/>
            <person name="de Bruijn I."/>
            <person name="Tripathy S."/>
            <person name="Jiang R."/>
            <person name="Young S.K."/>
            <person name="Zeng Q."/>
            <person name="Gargeya S."/>
            <person name="Fitzgerald M."/>
            <person name="Haas B."/>
            <person name="Abouelleil A."/>
            <person name="Alvarado L."/>
            <person name="Arachchi H.M."/>
            <person name="Berlin A."/>
            <person name="Chapman S.B."/>
            <person name="Goldberg J."/>
            <person name="Griggs A."/>
            <person name="Gujja S."/>
            <person name="Hansen M."/>
            <person name="Howarth C."/>
            <person name="Imamovic A."/>
            <person name="Larimer J."/>
            <person name="McCowen C."/>
            <person name="Montmayeur A."/>
            <person name="Murphy C."/>
            <person name="Neiman D."/>
            <person name="Pearson M."/>
            <person name="Priest M."/>
            <person name="Roberts A."/>
            <person name="Saif S."/>
            <person name="Shea T."/>
            <person name="Sisk P."/>
            <person name="Sykes S."/>
            <person name="Wortman J."/>
            <person name="Nusbaum C."/>
            <person name="Birren B."/>
        </authorList>
    </citation>
    <scope>NUCLEOTIDE SEQUENCE [LARGE SCALE GENOMIC DNA]</scope>
    <source>
        <strain evidence="14 15">VS20</strain>
    </source>
</reference>
<dbReference type="InterPro" id="IPR002610">
    <property type="entry name" value="Peptidase_S54_rhomboid-like"/>
</dbReference>
<dbReference type="InParanoid" id="T0Q454"/>
<dbReference type="Gene3D" id="1.20.1540.10">
    <property type="entry name" value="Rhomboid-like"/>
    <property type="match status" value="1"/>
</dbReference>
<dbReference type="VEuPathDB" id="FungiDB:SDRG_14039"/>